<dbReference type="PROSITE" id="PS00012">
    <property type="entry name" value="PHOSPHOPANTETHEINE"/>
    <property type="match status" value="2"/>
</dbReference>
<evidence type="ECO:0000256" key="3">
    <source>
        <dbReference type="ARBA" id="ARBA00022553"/>
    </source>
</evidence>
<keyword evidence="2" id="KW-0596">Phosphopantetheine</keyword>
<name>A0ABW8M4S9_9ACTN</name>
<dbReference type="SUPFAM" id="SSF47336">
    <property type="entry name" value="ACP-like"/>
    <property type="match status" value="2"/>
</dbReference>
<keyword evidence="3" id="KW-0597">Phosphoprotein</keyword>
<evidence type="ECO:0000313" key="6">
    <source>
        <dbReference type="EMBL" id="MFK4273187.1"/>
    </source>
</evidence>
<dbReference type="Gene3D" id="1.10.1200.10">
    <property type="entry name" value="ACP-like"/>
    <property type="match status" value="2"/>
</dbReference>
<feature type="non-terminal residue" evidence="6">
    <location>
        <position position="1"/>
    </location>
</feature>
<dbReference type="SMART" id="SM00823">
    <property type="entry name" value="PKS_PP"/>
    <property type="match status" value="2"/>
</dbReference>
<dbReference type="InterPro" id="IPR036736">
    <property type="entry name" value="ACP-like_sf"/>
</dbReference>
<dbReference type="NCBIfam" id="TIGR01733">
    <property type="entry name" value="AA-adenyl-dom"/>
    <property type="match status" value="2"/>
</dbReference>
<feature type="domain" description="Carrier" evidence="5">
    <location>
        <begin position="1787"/>
        <end position="1862"/>
    </location>
</feature>
<protein>
    <submittedName>
        <fullName evidence="6">Amino acid adenylation domain-containing protein</fullName>
    </submittedName>
</protein>
<dbReference type="CDD" id="cd12117">
    <property type="entry name" value="A_NRPS_Srf_like"/>
    <property type="match status" value="1"/>
</dbReference>
<dbReference type="InterPro" id="IPR009081">
    <property type="entry name" value="PP-bd_ACP"/>
</dbReference>
<dbReference type="Gene3D" id="3.30.300.30">
    <property type="match status" value="2"/>
</dbReference>
<dbReference type="Proteomes" id="UP001620295">
    <property type="component" value="Unassembled WGS sequence"/>
</dbReference>
<dbReference type="PROSITE" id="PS50075">
    <property type="entry name" value="CARRIER"/>
    <property type="match status" value="2"/>
</dbReference>
<dbReference type="SUPFAM" id="SSF56801">
    <property type="entry name" value="Acetyl-CoA synthetase-like"/>
    <property type="match status" value="2"/>
</dbReference>
<dbReference type="RefSeq" id="WP_404749204.1">
    <property type="nucleotide sequence ID" value="NZ_JBJDQH010000052.1"/>
</dbReference>
<comment type="caution">
    <text evidence="6">The sequence shown here is derived from an EMBL/GenBank/DDBJ whole genome shotgun (WGS) entry which is preliminary data.</text>
</comment>
<dbReference type="InterPro" id="IPR000873">
    <property type="entry name" value="AMP-dep_synth/lig_dom"/>
</dbReference>
<dbReference type="InterPro" id="IPR006162">
    <property type="entry name" value="Ppantetheine_attach_site"/>
</dbReference>
<dbReference type="CDD" id="cd19540">
    <property type="entry name" value="LCL_NRPS-like"/>
    <property type="match status" value="2"/>
</dbReference>
<dbReference type="SUPFAM" id="SSF52777">
    <property type="entry name" value="CoA-dependent acyltransferases"/>
    <property type="match status" value="5"/>
</dbReference>
<dbReference type="InterPro" id="IPR023213">
    <property type="entry name" value="CAT-like_dom_sf"/>
</dbReference>
<dbReference type="Pfam" id="PF13193">
    <property type="entry name" value="AMP-binding_C"/>
    <property type="match status" value="2"/>
</dbReference>
<dbReference type="InterPro" id="IPR020806">
    <property type="entry name" value="PKS_PP-bd"/>
</dbReference>
<dbReference type="CDD" id="cd05930">
    <property type="entry name" value="A_NRPS"/>
    <property type="match status" value="1"/>
</dbReference>
<dbReference type="Pfam" id="PF00501">
    <property type="entry name" value="AMP-binding"/>
    <property type="match status" value="2"/>
</dbReference>
<dbReference type="InterPro" id="IPR020845">
    <property type="entry name" value="AMP-binding_CS"/>
</dbReference>
<feature type="region of interest" description="Disordered" evidence="4">
    <location>
        <begin position="1769"/>
        <end position="1788"/>
    </location>
</feature>
<feature type="domain" description="Carrier" evidence="5">
    <location>
        <begin position="728"/>
        <end position="803"/>
    </location>
</feature>
<organism evidence="6 7">
    <name type="scientific">Streptomyces milbemycinicus</name>
    <dbReference type="NCBI Taxonomy" id="476552"/>
    <lineage>
        <taxon>Bacteria</taxon>
        <taxon>Bacillati</taxon>
        <taxon>Actinomycetota</taxon>
        <taxon>Actinomycetes</taxon>
        <taxon>Kitasatosporales</taxon>
        <taxon>Streptomycetaceae</taxon>
        <taxon>Streptomyces</taxon>
    </lineage>
</organism>
<proteinExistence type="predicted"/>
<dbReference type="Pfam" id="PF00550">
    <property type="entry name" value="PP-binding"/>
    <property type="match status" value="2"/>
</dbReference>
<dbReference type="Gene3D" id="3.30.559.10">
    <property type="entry name" value="Chloramphenicol acetyltransferase-like domain"/>
    <property type="match status" value="3"/>
</dbReference>
<reference evidence="6 7" key="1">
    <citation type="submission" date="2024-11" db="EMBL/GenBank/DDBJ databases">
        <title>The Natural Products Discovery Center: Release of the First 8490 Sequenced Strains for Exploring Actinobacteria Biosynthetic Diversity.</title>
        <authorList>
            <person name="Kalkreuter E."/>
            <person name="Kautsar S.A."/>
            <person name="Yang D."/>
            <person name="Bader C.D."/>
            <person name="Teijaro C.N."/>
            <person name="Fluegel L."/>
            <person name="Davis C.M."/>
            <person name="Simpson J.R."/>
            <person name="Lauterbach L."/>
            <person name="Steele A.D."/>
            <person name="Gui C."/>
            <person name="Meng S."/>
            <person name="Li G."/>
            <person name="Viehrig K."/>
            <person name="Ye F."/>
            <person name="Su P."/>
            <person name="Kiefer A.F."/>
            <person name="Nichols A."/>
            <person name="Cepeda A.J."/>
            <person name="Yan W."/>
            <person name="Fan B."/>
            <person name="Jiang Y."/>
            <person name="Adhikari A."/>
            <person name="Zheng C.-J."/>
            <person name="Schuster L."/>
            <person name="Cowan T.M."/>
            <person name="Smanski M.J."/>
            <person name="Chevrette M.G."/>
            <person name="De Carvalho L.P.S."/>
            <person name="Shen B."/>
        </authorList>
    </citation>
    <scope>NUCLEOTIDE SEQUENCE [LARGE SCALE GENOMIC DNA]</scope>
    <source>
        <strain evidence="6 7">NPDC020863</strain>
    </source>
</reference>
<dbReference type="NCBIfam" id="NF003417">
    <property type="entry name" value="PRK04813.1"/>
    <property type="match status" value="2"/>
</dbReference>
<dbReference type="Gene3D" id="3.40.50.980">
    <property type="match status" value="4"/>
</dbReference>
<dbReference type="EMBL" id="JBJDQH010000052">
    <property type="protein sequence ID" value="MFK4273187.1"/>
    <property type="molecule type" value="Genomic_DNA"/>
</dbReference>
<evidence type="ECO:0000256" key="1">
    <source>
        <dbReference type="ARBA" id="ARBA00001957"/>
    </source>
</evidence>
<evidence type="ECO:0000256" key="4">
    <source>
        <dbReference type="SAM" id="MobiDB-lite"/>
    </source>
</evidence>
<accession>A0ABW8M4S9</accession>
<dbReference type="Gene3D" id="2.30.38.10">
    <property type="entry name" value="Luciferase, Domain 3"/>
    <property type="match status" value="2"/>
</dbReference>
<evidence type="ECO:0000259" key="5">
    <source>
        <dbReference type="PROSITE" id="PS50075"/>
    </source>
</evidence>
<dbReference type="InterPro" id="IPR001242">
    <property type="entry name" value="Condensation_dom"/>
</dbReference>
<comment type="cofactor">
    <cofactor evidence="1">
        <name>pantetheine 4'-phosphate</name>
        <dbReference type="ChEBI" id="CHEBI:47942"/>
    </cofactor>
</comment>
<dbReference type="PANTHER" id="PTHR45527:SF1">
    <property type="entry name" value="FATTY ACID SYNTHASE"/>
    <property type="match status" value="1"/>
</dbReference>
<dbReference type="InterPro" id="IPR010071">
    <property type="entry name" value="AA_adenyl_dom"/>
</dbReference>
<sequence length="2350" mass="255233">TGASLFMTLQAALAVLLTRLGAGHDIPIGTPIAGRTDDALDNLIGFFVNTLVLRTNTHNNPTFRQLIHRTRETDLAAYAHQDIPFERLVEVLNPERSMARHPLFQVMLTLQNNTHPDLDLPGIHVTRQPFGGTPAKFDLGFNLRESRTADGTPNGLTGQLDYRTDLFHPATAEALATRLRRVLETVVADPDIPIDRVDILDEAERRQILSGWNDTARQMPDAVLPELFEAQVKRTPDAVAVVFQGQELTYAELNARANRLARYLIRLGIEPGHAVAVWMERSADLIAVLLAVLKAGGYYVPLHEGYPVERLRSVMRDCGADVLLTDRPTQAARFTTDTRVVEVTDALLTTADADESNPALNGRHPLQLAYVMYTSGSTGEPKGVAVPHRGVVELALDRSWADTAHQRVLMHAPHAFDASDYEIWVPLLSGGRIVVAPNEQIDPKALRTLISDGQVTAVELTAGLFRVIAEEDPGCFGQVQEVLTGGDVVSPTAVQRVLQACPHVRVRSLYGPTEITLCATQHLMAPATPPGTSVPIGRPMDNTRAYVLDDALRPVPPGVAGELYIAGTGLAHGYINQPATTAERFLPDPFGPPGTRMYRTGDLARWNTDGTLEHLGRTDTQVKVRGFRIEPGEIEATLTIHDTVAQAAVLVREDQPGDRRLVGYVVPTDAEVGVDTAQVLGVARDRLPDYMVPSALITLERLPLTPNGKLDRKALPAPDYATSATHRPPRTPHEEILCGLFAEVLAVPDVGIDDSFFSLGGHSLLATRLISRIRTTLDVELTIRALFETPTVAGLAEHLQTSNTHTTRPKLTTQTRPETVPVSFAQRRLWFLGQLEGPSGTYNIPMSLRLRGQLDIDALRLALTDVVERHESLRTVFPQHDGQPYQHILQGNAASVFEVLDIAEEDLAEALKREAATGFDLGHELPLRVRLFGLGPDDYVLLAVVHHIAADGWSMAPFARDLTTAYQARTGDKAPGWRALPVQYADYTLWQQDVLGHEDDPDSLVNAQLTYWATALAGVPEQLELPVDRPRPAVASYEGDSVALHVPAPVHARLMELAHDSGASVFMTVQAALAVLLSRMGAGYDIPIGTPIAGRTDDALDELIGFFVNTLVLRTDTSGDPTFRELIERVRETDLAAYAHQDVPFERLVEVLNPQRSLAHHPLFQVMLALQNNTHPNLDLPGLHVTRQPLGGTAAKFDLTVNLSEHRAADGTADGLTGHLDYRTDLFHPTTIEALATRLVHVLATVTADPDTRVSQIDILGEDERQKVLTHWNDTAHPLPDALLPELFEAQVKRAPDAVAVVFEDREVTYADLNARANRLARYLIAEGAGPERLVGVALPRSAELVVTLLAILKAGAGYLPIDPDYPTDRIHYMIQDAAPTLLVTDTATSAALPPAEDLPRLMVDDQRAAEYGDADVVDADRRGGLLPQHPVYVIYTSGSTGRPKGVTIQQQGVVNLITWAASEFGPERLTHVYVSTSLNFDVSVFELFTPLITGGRVEVVRDLLALGGSVPSGGSSCLISGVPSVVSTLLSSGGNIDAGTVVLAGEAITPHVANAIRAAVPGGRLANCYGPTEATVYSTSWFTDDELAAAPPIGHPVWNTQVFVLDATLQPVPVGVPGELYIAGAQLARGYLGQPGLTAERFVANPFGTAAGSRMYRTGDVVRWRADGQLEFVGRADAQVKVRGFRIEPGEVESVLAAHDTVAQTAVLVREDRPGDRRLVGYVVPTDADAGLDTAQVLEVARGRLPDYMVPSALVVLEQLPLTPNGKLDRRALPAPDYTGSTTRRAPRTPHEEILCELFAEVLGVTDIGIDDNFFTLGGHSLLATRLISRIRTTLGLELGIRTLFESPTVAGLSARTDQETSLVRQPLTSRPRPETVPMSFAQRRLWFLGQLEGPSGTYNIPMSLRLRGQLDVDALRLAVGDVVGRHESLRTLFPETDGQPRQHILQDSVASVFQVLDVADVGLAEALMKEARTGFDLSHDLPLRVRLFVVAPDEYVLLAVVHHIAADGWSMAPFARDLTTAYQARTNGEAPGWRALPVQYADYALWQREVLGSEDDPGSVISQQLAYWTAALAGVPEQLELPVDRPRPAVASHEGGSVAVRVPTELHIRLVELAQGSGASVFMTVQAALAVLLTRMGAGTDIPIGTPIAGRTDDALDDLIGFFVNTLVLRTDVSGDPTFRELVERVRETDLAAYAHQDVPFERLVEVLNPQRSMARHPLFQVMLSFQNNTRATLDLPGLDIAHQPLGGIAARFDLTVNLSELRAGDGGPGGLSGHVDYRTDLFDAASMEALAGRLVRVLESVTADPNLPVSRIDVLGDAERHQVLTLWNDTAHPLPDTLLPQLFEAQV</sequence>
<dbReference type="Pfam" id="PF00668">
    <property type="entry name" value="Condensation"/>
    <property type="match status" value="3"/>
</dbReference>
<feature type="non-terminal residue" evidence="6">
    <location>
        <position position="2350"/>
    </location>
</feature>
<gene>
    <name evidence="6" type="ORF">ACI2L5_51330</name>
</gene>
<dbReference type="InterPro" id="IPR025110">
    <property type="entry name" value="AMP-bd_C"/>
</dbReference>
<evidence type="ECO:0000256" key="2">
    <source>
        <dbReference type="ARBA" id="ARBA00022450"/>
    </source>
</evidence>
<evidence type="ECO:0000313" key="7">
    <source>
        <dbReference type="Proteomes" id="UP001620295"/>
    </source>
</evidence>
<dbReference type="Gene3D" id="3.30.559.30">
    <property type="entry name" value="Nonribosomal peptide synthetase, condensation domain"/>
    <property type="match status" value="3"/>
</dbReference>
<dbReference type="PANTHER" id="PTHR45527">
    <property type="entry name" value="NONRIBOSOMAL PEPTIDE SYNTHETASE"/>
    <property type="match status" value="1"/>
</dbReference>
<dbReference type="InterPro" id="IPR045851">
    <property type="entry name" value="AMP-bd_C_sf"/>
</dbReference>
<keyword evidence="7" id="KW-1185">Reference proteome</keyword>
<dbReference type="PROSITE" id="PS00455">
    <property type="entry name" value="AMP_BINDING"/>
    <property type="match status" value="2"/>
</dbReference>